<protein>
    <recommendedName>
        <fullName evidence="4">Solute-binding protein family 3/N-terminal domain-containing protein</fullName>
    </recommendedName>
</protein>
<evidence type="ECO:0000256" key="1">
    <source>
        <dbReference type="SAM" id="SignalP"/>
    </source>
</evidence>
<dbReference type="SUPFAM" id="SSF53850">
    <property type="entry name" value="Periplasmic binding protein-like II"/>
    <property type="match status" value="1"/>
</dbReference>
<gene>
    <name evidence="2" type="ORF">TH30_06485</name>
</gene>
<accession>A0A367X0C6</accession>
<proteinExistence type="predicted"/>
<keyword evidence="1" id="KW-0732">Signal</keyword>
<dbReference type="EMBL" id="JPWI01000003">
    <property type="protein sequence ID" value="RCK47135.1"/>
    <property type="molecule type" value="Genomic_DNA"/>
</dbReference>
<dbReference type="Proteomes" id="UP000252255">
    <property type="component" value="Unassembled WGS sequence"/>
</dbReference>
<name>A0A367X0C6_9PROT</name>
<reference evidence="2 3" key="1">
    <citation type="submission" date="2014-07" db="EMBL/GenBank/DDBJ databases">
        <title>Draft genome sequence of Thalassospira profundimaris PR54-5.</title>
        <authorList>
            <person name="Lai Q."/>
            <person name="Shao Z."/>
        </authorList>
    </citation>
    <scope>NUCLEOTIDE SEQUENCE [LARGE SCALE GENOMIC DNA]</scope>
    <source>
        <strain evidence="2 3">PR54-5</strain>
    </source>
</reference>
<dbReference type="AlphaFoldDB" id="A0A367X0C6"/>
<evidence type="ECO:0000313" key="2">
    <source>
        <dbReference type="EMBL" id="RCK47135.1"/>
    </source>
</evidence>
<feature type="signal peptide" evidence="1">
    <location>
        <begin position="1"/>
        <end position="20"/>
    </location>
</feature>
<sequence>MLAALCLLITLSGASAATHAATAAQLAGDRDAKAITPPIPDVIGEQASERVDLKEGYEFRVAVGEWPPMISETLPDFGRHAKRFQTIFSAMGFKVQFVFVPWQRAYEQTRRGVYIATFPWLGTDIRIDEFHVPHYPIAHAHQKGFYKTTRFPDGINLNRLADVPLLGLRPVGIASYWYEEEFRRLGIAADMVSNPESAWRFLDADRADILFEEEEVGWFDLTRLLGEKVAATYATTDPITTNNMFILFSRNHPDGEALMRAYERYIASDEGQEICKEWSICKEDLPARSGQDRDRNSE</sequence>
<evidence type="ECO:0008006" key="4">
    <source>
        <dbReference type="Google" id="ProtNLM"/>
    </source>
</evidence>
<feature type="chain" id="PRO_5016785416" description="Solute-binding protein family 3/N-terminal domain-containing protein" evidence="1">
    <location>
        <begin position="21"/>
        <end position="298"/>
    </location>
</feature>
<organism evidence="2 3">
    <name type="scientific">Thalassospira profundimaris</name>
    <dbReference type="NCBI Taxonomy" id="502049"/>
    <lineage>
        <taxon>Bacteria</taxon>
        <taxon>Pseudomonadati</taxon>
        <taxon>Pseudomonadota</taxon>
        <taxon>Alphaproteobacteria</taxon>
        <taxon>Rhodospirillales</taxon>
        <taxon>Thalassospiraceae</taxon>
        <taxon>Thalassospira</taxon>
    </lineage>
</organism>
<comment type="caution">
    <text evidence="2">The sequence shown here is derived from an EMBL/GenBank/DDBJ whole genome shotgun (WGS) entry which is preliminary data.</text>
</comment>
<evidence type="ECO:0000313" key="3">
    <source>
        <dbReference type="Proteomes" id="UP000252255"/>
    </source>
</evidence>